<keyword evidence="2 3" id="KW-0786">Thiamine pyrophosphate</keyword>
<evidence type="ECO:0000256" key="2">
    <source>
        <dbReference type="ARBA" id="ARBA00023052"/>
    </source>
</evidence>
<feature type="domain" description="Thiamine pyrophosphate enzyme TPP-binding" evidence="5">
    <location>
        <begin position="379"/>
        <end position="525"/>
    </location>
</feature>
<feature type="domain" description="Thiamine pyrophosphate enzyme N-terminal TPP-binding" evidence="6">
    <location>
        <begin position="6"/>
        <end position="119"/>
    </location>
</feature>
<gene>
    <name evidence="7" type="ORF">SASC598J21_012040</name>
</gene>
<dbReference type="Pfam" id="PF02776">
    <property type="entry name" value="TPP_enzyme_N"/>
    <property type="match status" value="1"/>
</dbReference>
<feature type="domain" description="Thiamine pyrophosphate enzyme central" evidence="4">
    <location>
        <begin position="190"/>
        <end position="317"/>
    </location>
</feature>
<dbReference type="Proteomes" id="UP000027644">
    <property type="component" value="Unassembled WGS sequence"/>
</dbReference>
<dbReference type="InterPro" id="IPR012000">
    <property type="entry name" value="Thiamin_PyroP_enz_cen_dom"/>
</dbReference>
<accession>A0A074V6J2</accession>
<name>A0A074V6J2_9NEIS</name>
<protein>
    <submittedName>
        <fullName evidence="7">Thiamine pyrophosphate-requiring enzyme</fullName>
    </submittedName>
</protein>
<dbReference type="SUPFAM" id="SSF52467">
    <property type="entry name" value="DHS-like NAD/FAD-binding domain"/>
    <property type="match status" value="1"/>
</dbReference>
<dbReference type="GO" id="GO:0030976">
    <property type="term" value="F:thiamine pyrophosphate binding"/>
    <property type="evidence" value="ECO:0007669"/>
    <property type="project" value="InterPro"/>
</dbReference>
<evidence type="ECO:0000259" key="6">
    <source>
        <dbReference type="Pfam" id="PF02776"/>
    </source>
</evidence>
<dbReference type="PANTHER" id="PTHR42981:SF2">
    <property type="entry name" value="PYRUVATE DEHYDROGENASE [UBIQUINONE]"/>
    <property type="match status" value="1"/>
</dbReference>
<dbReference type="SUPFAM" id="SSF52518">
    <property type="entry name" value="Thiamin diphosphate-binding fold (THDP-binding)"/>
    <property type="match status" value="2"/>
</dbReference>
<dbReference type="InterPro" id="IPR047211">
    <property type="entry name" value="POXB-like"/>
</dbReference>
<dbReference type="EMBL" id="AVQL01000438">
    <property type="protein sequence ID" value="KEQ01053.1"/>
    <property type="molecule type" value="Genomic_DNA"/>
</dbReference>
<dbReference type="GO" id="GO:0019752">
    <property type="term" value="P:carboxylic acid metabolic process"/>
    <property type="evidence" value="ECO:0007669"/>
    <property type="project" value="UniProtKB-ARBA"/>
</dbReference>
<dbReference type="GO" id="GO:0000287">
    <property type="term" value="F:magnesium ion binding"/>
    <property type="evidence" value="ECO:0007669"/>
    <property type="project" value="InterPro"/>
</dbReference>
<dbReference type="GO" id="GO:0003824">
    <property type="term" value="F:catalytic activity"/>
    <property type="evidence" value="ECO:0007669"/>
    <property type="project" value="InterPro"/>
</dbReference>
<dbReference type="Gene3D" id="3.40.50.970">
    <property type="match status" value="2"/>
</dbReference>
<dbReference type="Gene3D" id="3.40.50.1220">
    <property type="entry name" value="TPP-binding domain"/>
    <property type="match status" value="1"/>
</dbReference>
<proteinExistence type="inferred from homology"/>
<evidence type="ECO:0000259" key="4">
    <source>
        <dbReference type="Pfam" id="PF00205"/>
    </source>
</evidence>
<dbReference type="AlphaFoldDB" id="A0A074V6J2"/>
<evidence type="ECO:0000256" key="1">
    <source>
        <dbReference type="ARBA" id="ARBA00007812"/>
    </source>
</evidence>
<comment type="similarity">
    <text evidence="1 3">Belongs to the TPP enzyme family.</text>
</comment>
<evidence type="ECO:0000256" key="3">
    <source>
        <dbReference type="RuleBase" id="RU362132"/>
    </source>
</evidence>
<dbReference type="CDD" id="cd02014">
    <property type="entry name" value="TPP_POX"/>
    <property type="match status" value="1"/>
</dbReference>
<reference evidence="7 8" key="1">
    <citation type="journal article" date="2014" name="PLoS Genet.">
        <title>Hidden diversity in honey bee gut symbionts detected by single-cell genomics.</title>
        <authorList>
            <person name="Engel P."/>
            <person name="Stepanauskas R."/>
            <person name="Moran N."/>
        </authorList>
    </citation>
    <scope>NUCLEOTIDE SEQUENCE [LARGE SCALE GENOMIC DNA]</scope>
    <source>
        <strain evidence="7 8">SCGC AB-598-J21</strain>
    </source>
</reference>
<dbReference type="InterPro" id="IPR047212">
    <property type="entry name" value="TPP_POXB-like"/>
</dbReference>
<dbReference type="InterPro" id="IPR029035">
    <property type="entry name" value="DHS-like_NAD/FAD-binding_dom"/>
</dbReference>
<dbReference type="InterPro" id="IPR011766">
    <property type="entry name" value="TPP_enzyme_TPP-bd"/>
</dbReference>
<dbReference type="Pfam" id="PF02775">
    <property type="entry name" value="TPP_enzyme_C"/>
    <property type="match status" value="1"/>
</dbReference>
<evidence type="ECO:0000259" key="5">
    <source>
        <dbReference type="Pfam" id="PF02775"/>
    </source>
</evidence>
<evidence type="ECO:0000313" key="8">
    <source>
        <dbReference type="Proteomes" id="UP000027644"/>
    </source>
</evidence>
<evidence type="ECO:0000313" key="7">
    <source>
        <dbReference type="EMBL" id="KEQ01053.1"/>
    </source>
</evidence>
<dbReference type="Pfam" id="PF00205">
    <property type="entry name" value="TPP_enzyme_M"/>
    <property type="match status" value="1"/>
</dbReference>
<organism evidence="7 8">
    <name type="scientific">Snodgrassella alvi SCGC AB-598-J21</name>
    <dbReference type="NCBI Taxonomy" id="1385367"/>
    <lineage>
        <taxon>Bacteria</taxon>
        <taxon>Pseudomonadati</taxon>
        <taxon>Pseudomonadota</taxon>
        <taxon>Betaproteobacteria</taxon>
        <taxon>Neisseriales</taxon>
        <taxon>Neisseriaceae</taxon>
        <taxon>Snodgrassella</taxon>
    </lineage>
</organism>
<sequence>MSKTKTVSEILVDVLTEAGVSNCYGIIGDTLNFVGKAIEKSSINWVHTRHEEAAAFAAGAEALITNKLTACAGSCGPGSLHLINGLYESNRNNAPVIVIASQLAATSMGTGFPQEVDFLKVYQDTSVFCQMVNQPEEAQRIFTQAAQAAINKRGVAVVILPSDISKMEVAEKPVKIWYPQPVTRPNDNEIEELVKAINQGNKITIYAGFGAKDAHDEVIALAEKLKAPVVHTSRAKDSIAWDNPYQVGMTGMFGTKAGYDAIKNCDTLLLLGCSFAWSEYYPEKANIIQIDHEATQLGLRHPINLGLVGDVKTTLQTILPKIQTRNDSSFLEHHTALFAKIMDKFETYATPDDKHPIHPQQLIELIDKYASDDALITADVGTPMLWGARYLTMNGKRRFLTSLKHGTMSNGMPQAYGFQKAFPGRQVISLSGDGGLAMLMGDLLTAKQENLPIKIVVFNNSSLNFVEQEQKGEGLVEVYVDLKNGDFKTIAEGCGFSAQSVSKSSELEAAVKTFLAHEGPALLDVVISDKELIMPPAISYENVKNMVWYGSKAILEGKGKEVIDMIKNNI</sequence>
<comment type="caution">
    <text evidence="7">The sequence shown here is derived from an EMBL/GenBank/DDBJ whole genome shotgun (WGS) entry which is preliminary data.</text>
</comment>
<dbReference type="InterPro" id="IPR012001">
    <property type="entry name" value="Thiamin_PyroP_enz_TPP-bd_dom"/>
</dbReference>
<dbReference type="InterPro" id="IPR029061">
    <property type="entry name" value="THDP-binding"/>
</dbReference>
<dbReference type="PANTHER" id="PTHR42981">
    <property type="entry name" value="PYRUVATE DEHYDROGENASE [UBIQUINONE]"/>
    <property type="match status" value="1"/>
</dbReference>